<dbReference type="Proteomes" id="UP000008144">
    <property type="component" value="Chromosome 9"/>
</dbReference>
<dbReference type="InParanoid" id="H2XPI5"/>
<reference evidence="1" key="2">
    <citation type="journal article" date="2008" name="Genome Biol.">
        <title>Improved genome assembly and evidence-based global gene model set for the chordate Ciona intestinalis: new insight into intron and operon populations.</title>
        <authorList>
            <person name="Satou Y."/>
            <person name="Mineta K."/>
            <person name="Ogasawara M."/>
            <person name="Sasakura Y."/>
            <person name="Shoguchi E."/>
            <person name="Ueno K."/>
            <person name="Yamada L."/>
            <person name="Matsumoto J."/>
            <person name="Wasserscheid J."/>
            <person name="Dewar K."/>
            <person name="Wiley G.B."/>
            <person name="Macmil S.L."/>
            <person name="Roe B.A."/>
            <person name="Zeller R.W."/>
            <person name="Hastings K.E."/>
            <person name="Lemaire P."/>
            <person name="Lindquist E."/>
            <person name="Endo T."/>
            <person name="Hotta K."/>
            <person name="Inaba K."/>
        </authorList>
    </citation>
    <scope>NUCLEOTIDE SEQUENCE [LARGE SCALE GENOMIC DNA]</scope>
    <source>
        <strain evidence="1">wild type</strain>
    </source>
</reference>
<evidence type="ECO:0000313" key="1">
    <source>
        <dbReference type="Ensembl" id="ENSCINP00000031569.1"/>
    </source>
</evidence>
<organism evidence="1 2">
    <name type="scientific">Ciona intestinalis</name>
    <name type="common">Transparent sea squirt</name>
    <name type="synonym">Ascidia intestinalis</name>
    <dbReference type="NCBI Taxonomy" id="7719"/>
    <lineage>
        <taxon>Eukaryota</taxon>
        <taxon>Metazoa</taxon>
        <taxon>Chordata</taxon>
        <taxon>Tunicata</taxon>
        <taxon>Ascidiacea</taxon>
        <taxon>Phlebobranchia</taxon>
        <taxon>Cionidae</taxon>
        <taxon>Ciona</taxon>
    </lineage>
</organism>
<keyword evidence="2" id="KW-1185">Reference proteome</keyword>
<reference evidence="1" key="3">
    <citation type="submission" date="2025-08" db="UniProtKB">
        <authorList>
            <consortium name="Ensembl"/>
        </authorList>
    </citation>
    <scope>IDENTIFICATION</scope>
</reference>
<dbReference type="AlphaFoldDB" id="H2XPI5"/>
<reference evidence="2" key="1">
    <citation type="journal article" date="2002" name="Science">
        <title>The draft genome of Ciona intestinalis: insights into chordate and vertebrate origins.</title>
        <authorList>
            <person name="Dehal P."/>
            <person name="Satou Y."/>
            <person name="Campbell R.K."/>
            <person name="Chapman J."/>
            <person name="Degnan B."/>
            <person name="De Tomaso A."/>
            <person name="Davidson B."/>
            <person name="Di Gregorio A."/>
            <person name="Gelpke M."/>
            <person name="Goodstein D.M."/>
            <person name="Harafuji N."/>
            <person name="Hastings K.E."/>
            <person name="Ho I."/>
            <person name="Hotta K."/>
            <person name="Huang W."/>
            <person name="Kawashima T."/>
            <person name="Lemaire P."/>
            <person name="Martinez D."/>
            <person name="Meinertzhagen I.A."/>
            <person name="Necula S."/>
            <person name="Nonaka M."/>
            <person name="Putnam N."/>
            <person name="Rash S."/>
            <person name="Saiga H."/>
            <person name="Satake M."/>
            <person name="Terry A."/>
            <person name="Yamada L."/>
            <person name="Wang H.G."/>
            <person name="Awazu S."/>
            <person name="Azumi K."/>
            <person name="Boore J."/>
            <person name="Branno M."/>
            <person name="Chin-Bow S."/>
            <person name="DeSantis R."/>
            <person name="Doyle S."/>
            <person name="Francino P."/>
            <person name="Keys D.N."/>
            <person name="Haga S."/>
            <person name="Hayashi H."/>
            <person name="Hino K."/>
            <person name="Imai K.S."/>
            <person name="Inaba K."/>
            <person name="Kano S."/>
            <person name="Kobayashi K."/>
            <person name="Kobayashi M."/>
            <person name="Lee B.I."/>
            <person name="Makabe K.W."/>
            <person name="Manohar C."/>
            <person name="Matassi G."/>
            <person name="Medina M."/>
            <person name="Mochizuki Y."/>
            <person name="Mount S."/>
            <person name="Morishita T."/>
            <person name="Miura S."/>
            <person name="Nakayama A."/>
            <person name="Nishizaka S."/>
            <person name="Nomoto H."/>
            <person name="Ohta F."/>
            <person name="Oishi K."/>
            <person name="Rigoutsos I."/>
            <person name="Sano M."/>
            <person name="Sasaki A."/>
            <person name="Sasakura Y."/>
            <person name="Shoguchi E."/>
            <person name="Shin-i T."/>
            <person name="Spagnuolo A."/>
            <person name="Stainier D."/>
            <person name="Suzuki M.M."/>
            <person name="Tassy O."/>
            <person name="Takatori N."/>
            <person name="Tokuoka M."/>
            <person name="Yagi K."/>
            <person name="Yoshizaki F."/>
            <person name="Wada S."/>
            <person name="Zhang C."/>
            <person name="Hyatt P.D."/>
            <person name="Larimer F."/>
            <person name="Detter C."/>
            <person name="Doggett N."/>
            <person name="Glavina T."/>
            <person name="Hawkins T."/>
            <person name="Richardson P."/>
            <person name="Lucas S."/>
            <person name="Kohara Y."/>
            <person name="Levine M."/>
            <person name="Satoh N."/>
            <person name="Rokhsar D.S."/>
        </authorList>
    </citation>
    <scope>NUCLEOTIDE SEQUENCE [LARGE SCALE GENOMIC DNA]</scope>
</reference>
<accession>H2XPI5</accession>
<dbReference type="Ensembl" id="ENSCINT00000032864.1">
    <property type="protein sequence ID" value="ENSCINP00000031569.1"/>
    <property type="gene ID" value="ENSCING00000020519.1"/>
</dbReference>
<dbReference type="HOGENOM" id="CLU_3031643_0_0_1"/>
<protein>
    <submittedName>
        <fullName evidence="1">Uncharacterized protein</fullName>
    </submittedName>
</protein>
<reference evidence="1" key="4">
    <citation type="submission" date="2025-09" db="UniProtKB">
        <authorList>
            <consortium name="Ensembl"/>
        </authorList>
    </citation>
    <scope>IDENTIFICATION</scope>
</reference>
<sequence>MVHEEIHEEWFMRKYMRNVSVRAVILNLLEWFSNKIVNSALNCTVAKKNWTKQIF</sequence>
<dbReference type="EMBL" id="EAAA01002815">
    <property type="status" value="NOT_ANNOTATED_CDS"/>
    <property type="molecule type" value="Genomic_DNA"/>
</dbReference>
<evidence type="ECO:0000313" key="2">
    <source>
        <dbReference type="Proteomes" id="UP000008144"/>
    </source>
</evidence>
<proteinExistence type="predicted"/>
<name>H2XPI5_CIOIN</name>